<proteinExistence type="predicted"/>
<dbReference type="EMBL" id="AUZY01001225">
    <property type="protein sequence ID" value="EQD75514.1"/>
    <property type="molecule type" value="Genomic_DNA"/>
</dbReference>
<feature type="transmembrane region" description="Helical" evidence="5">
    <location>
        <begin position="46"/>
        <end position="68"/>
    </location>
</feature>
<evidence type="ECO:0000259" key="6">
    <source>
        <dbReference type="Pfam" id="PF04335"/>
    </source>
</evidence>
<dbReference type="GO" id="GO:0016020">
    <property type="term" value="C:membrane"/>
    <property type="evidence" value="ECO:0007669"/>
    <property type="project" value="UniProtKB-SubCell"/>
</dbReference>
<dbReference type="CDD" id="cd16425">
    <property type="entry name" value="TrbF"/>
    <property type="match status" value="1"/>
</dbReference>
<evidence type="ECO:0000313" key="7">
    <source>
        <dbReference type="EMBL" id="EQD75514.1"/>
    </source>
</evidence>
<evidence type="ECO:0000256" key="3">
    <source>
        <dbReference type="ARBA" id="ARBA00022989"/>
    </source>
</evidence>
<organism evidence="7">
    <name type="scientific">mine drainage metagenome</name>
    <dbReference type="NCBI Taxonomy" id="410659"/>
    <lineage>
        <taxon>unclassified sequences</taxon>
        <taxon>metagenomes</taxon>
        <taxon>ecological metagenomes</taxon>
    </lineage>
</organism>
<reference evidence="7" key="1">
    <citation type="submission" date="2013-08" db="EMBL/GenBank/DDBJ databases">
        <authorList>
            <person name="Mendez C."/>
            <person name="Richter M."/>
            <person name="Ferrer M."/>
            <person name="Sanchez J."/>
        </authorList>
    </citation>
    <scope>NUCLEOTIDE SEQUENCE</scope>
</reference>
<dbReference type="AlphaFoldDB" id="T1D226"/>
<dbReference type="SUPFAM" id="SSF54427">
    <property type="entry name" value="NTF2-like"/>
    <property type="match status" value="1"/>
</dbReference>
<reference evidence="7" key="2">
    <citation type="journal article" date="2014" name="ISME J.">
        <title>Microbial stratification in low pH oxic and suboxic macroscopic growths along an acid mine drainage.</title>
        <authorList>
            <person name="Mendez-Garcia C."/>
            <person name="Mesa V."/>
            <person name="Sprenger R.R."/>
            <person name="Richter M."/>
            <person name="Diez M.S."/>
            <person name="Solano J."/>
            <person name="Bargiela R."/>
            <person name="Golyshina O.V."/>
            <person name="Manteca A."/>
            <person name="Ramos J.L."/>
            <person name="Gallego J.R."/>
            <person name="Llorente I."/>
            <person name="Martins Dos Santos V.A."/>
            <person name="Jensen O.N."/>
            <person name="Pelaez A.I."/>
            <person name="Sanchez J."/>
            <person name="Ferrer M."/>
        </authorList>
    </citation>
    <scope>NUCLEOTIDE SEQUENCE</scope>
</reference>
<dbReference type="InterPro" id="IPR032710">
    <property type="entry name" value="NTF2-like_dom_sf"/>
</dbReference>
<dbReference type="InterPro" id="IPR035658">
    <property type="entry name" value="TrbF"/>
</dbReference>
<comment type="subcellular location">
    <subcellularLocation>
        <location evidence="1">Membrane</location>
        <topology evidence="1">Single-pass membrane protein</topology>
    </subcellularLocation>
</comment>
<keyword evidence="2 5" id="KW-0812">Transmembrane</keyword>
<dbReference type="InterPro" id="IPR007430">
    <property type="entry name" value="VirB8"/>
</dbReference>
<name>T1D226_9ZZZZ</name>
<evidence type="ECO:0000256" key="4">
    <source>
        <dbReference type="ARBA" id="ARBA00023136"/>
    </source>
</evidence>
<dbReference type="Pfam" id="PF04335">
    <property type="entry name" value="VirB8"/>
    <property type="match status" value="1"/>
</dbReference>
<evidence type="ECO:0000256" key="2">
    <source>
        <dbReference type="ARBA" id="ARBA00022692"/>
    </source>
</evidence>
<evidence type="ECO:0000256" key="1">
    <source>
        <dbReference type="ARBA" id="ARBA00004167"/>
    </source>
</evidence>
<gene>
    <name evidence="7" type="ORF">B1B_02080</name>
</gene>
<sequence length="238" mass="26590">MIGKTKSSANPATALSERAPPAVASVVPGNLWYERYAKPMLDRDRLFVVAVILGFVCLVLGIAVLRLIPLTSNRVLPVLVSQRASGAVSTIVIHPSATFNPRQATIHYFAARWVRELLGIEGTLTQSDLIRAYRGTVGNATAQFKRFIRLQNPLSRENLHPNETRSVRLRSITWVKPDILIVRVATRTEDAERSVNRRKHLIVTLTYRIVPPHSLTGIYRNPIGFYISNFEIQGGNKS</sequence>
<keyword evidence="3 5" id="KW-1133">Transmembrane helix</keyword>
<protein>
    <submittedName>
        <fullName evidence="7">VblB8 protein</fullName>
    </submittedName>
</protein>
<accession>T1D226</accession>
<feature type="domain" description="Bacterial virulence protein VirB8" evidence="6">
    <location>
        <begin position="30"/>
        <end position="233"/>
    </location>
</feature>
<comment type="caution">
    <text evidence="7">The sequence shown here is derived from an EMBL/GenBank/DDBJ whole genome shotgun (WGS) entry which is preliminary data.</text>
</comment>
<evidence type="ECO:0000256" key="5">
    <source>
        <dbReference type="SAM" id="Phobius"/>
    </source>
</evidence>
<dbReference type="Gene3D" id="3.10.450.230">
    <property type="entry name" value="VirB8 protein"/>
    <property type="match status" value="1"/>
</dbReference>
<keyword evidence="4 5" id="KW-0472">Membrane</keyword>